<dbReference type="CDD" id="cd01948">
    <property type="entry name" value="EAL"/>
    <property type="match status" value="1"/>
</dbReference>
<evidence type="ECO:0000256" key="1">
    <source>
        <dbReference type="SAM" id="Phobius"/>
    </source>
</evidence>
<feature type="transmembrane region" description="Helical" evidence="1">
    <location>
        <begin position="16"/>
        <end position="38"/>
    </location>
</feature>
<proteinExistence type="predicted"/>
<accession>A0A8I1MY64</accession>
<protein>
    <submittedName>
        <fullName evidence="4">EAL domain-containing protein</fullName>
    </submittedName>
</protein>
<keyword evidence="1" id="KW-0812">Transmembrane</keyword>
<sequence>MDQSHPSNRSRRPQRALLALNLVGYAAGALTILGYGLIGLLPTFVAWAYFLAGALGNIGLYFWIQGLSDEAVRTKTYPTYVFLLLNVGVQLGFAIWQPQIAFIAMLILIGIVPIEVLRFRRRQIVFMYGLIAAMTLIALLLSAGRWSIPTNGWTQQTLLWIAFTEALAFSIATQLFKERFSRKLVQHNEQIRDEYKTYRTIAHRDDLTGLANRRAFMQKLSATLVKHPHQALAVGMIDLDRFKIVNDRLGHSVGDQLLVAVGQRLRSVLRQTDVLARLGGDEFVVMFTGYTSLDQLRAVADRLVKSMEQEFTVQSHALQIGLSLGIVIQQQAQPVDALTLMRRADLAMYASKEGGRQQYRFFDQHMEDALQEHDRKLNWVLDALHHNRLELHYQPILSLDGGTAAGVVGVHSAEALLRLRDADGVHTAGAFESVLDDEQIGVPVGRFVLSAALDQAQRWHLQGREIQVNVNISPRHFLDPQFLSDLRTALERHPQCPPERLVLEVTEHGSELDSRMASFVVSRCRHLGVRVALDDFGTGSASLTHLQQLEVSSVKIDRSFTRDLFTSGAGLSITYGLLRTAALMGLAVVAEGVSTPQHALALASMSCRRFQGYAIARPMTAEAMDAWLTTWRSQLPWAALLPKQAQISPDAIHALVQHNNTALHAERGTISAEERKQLIEPDAQNACALGLWCHENGARYSNRPGFLRLMREHHVFHNRLREELAEAPLSPESARIKSLGEQSRIIRHQFWNLILLGVDKPVESDQEEVNSTEFNSVFEPAPAESIEAPSTPPALKLVL</sequence>
<organism evidence="4 5">
    <name type="scientific">Thiomonas arsenitoxydans (strain DSM 22701 / CIP 110005 / 3As)</name>
    <dbReference type="NCBI Taxonomy" id="426114"/>
    <lineage>
        <taxon>Bacteria</taxon>
        <taxon>Pseudomonadati</taxon>
        <taxon>Pseudomonadota</taxon>
        <taxon>Betaproteobacteria</taxon>
        <taxon>Burkholderiales</taxon>
        <taxon>Thiomonas</taxon>
    </lineage>
</organism>
<evidence type="ECO:0000313" key="4">
    <source>
        <dbReference type="EMBL" id="MBN8745259.1"/>
    </source>
</evidence>
<dbReference type="InterPro" id="IPR029787">
    <property type="entry name" value="Nucleotide_cyclase"/>
</dbReference>
<dbReference type="Proteomes" id="UP000664800">
    <property type="component" value="Unassembled WGS sequence"/>
</dbReference>
<feature type="transmembrane region" description="Helical" evidence="1">
    <location>
        <begin position="124"/>
        <end position="146"/>
    </location>
</feature>
<feature type="transmembrane region" description="Helical" evidence="1">
    <location>
        <begin position="76"/>
        <end position="94"/>
    </location>
</feature>
<dbReference type="GO" id="GO:0071111">
    <property type="term" value="F:cyclic-guanylate-specific phosphodiesterase activity"/>
    <property type="evidence" value="ECO:0007669"/>
    <property type="project" value="InterPro"/>
</dbReference>
<dbReference type="InterPro" id="IPR043128">
    <property type="entry name" value="Rev_trsase/Diguanyl_cyclase"/>
</dbReference>
<feature type="transmembrane region" description="Helical" evidence="1">
    <location>
        <begin position="100"/>
        <end position="117"/>
    </location>
</feature>
<dbReference type="PANTHER" id="PTHR33121:SF70">
    <property type="entry name" value="SIGNALING PROTEIN YKOW"/>
    <property type="match status" value="1"/>
</dbReference>
<dbReference type="Pfam" id="PF00990">
    <property type="entry name" value="GGDEF"/>
    <property type="match status" value="1"/>
</dbReference>
<feature type="transmembrane region" description="Helical" evidence="1">
    <location>
        <begin position="44"/>
        <end position="64"/>
    </location>
</feature>
<dbReference type="Gene3D" id="3.20.20.450">
    <property type="entry name" value="EAL domain"/>
    <property type="match status" value="1"/>
</dbReference>
<evidence type="ECO:0000313" key="5">
    <source>
        <dbReference type="Proteomes" id="UP000664800"/>
    </source>
</evidence>
<dbReference type="PROSITE" id="PS50883">
    <property type="entry name" value="EAL"/>
    <property type="match status" value="1"/>
</dbReference>
<dbReference type="CDD" id="cd01949">
    <property type="entry name" value="GGDEF"/>
    <property type="match status" value="1"/>
</dbReference>
<dbReference type="SUPFAM" id="SSF55073">
    <property type="entry name" value="Nucleotide cyclase"/>
    <property type="match status" value="1"/>
</dbReference>
<dbReference type="Gene3D" id="3.30.70.270">
    <property type="match status" value="1"/>
</dbReference>
<name>A0A8I1MY64_THIA3</name>
<dbReference type="AlphaFoldDB" id="A0A8I1MY64"/>
<dbReference type="InterPro" id="IPR000160">
    <property type="entry name" value="GGDEF_dom"/>
</dbReference>
<feature type="domain" description="EAL" evidence="2">
    <location>
        <begin position="373"/>
        <end position="632"/>
    </location>
</feature>
<dbReference type="InterPro" id="IPR050706">
    <property type="entry name" value="Cyclic-di-GMP_PDE-like"/>
</dbReference>
<reference evidence="4" key="1">
    <citation type="submission" date="2021-02" db="EMBL/GenBank/DDBJ databases">
        <title>Thiocyanate and organic carbon inputs drive convergent selection for specific autotrophic Afipia and Thiobacillus strains within complex microbiomes.</title>
        <authorList>
            <person name="Huddy R.J."/>
            <person name="Sachdeva R."/>
            <person name="Kadzinga F."/>
            <person name="Kantor R.S."/>
            <person name="Harrison S.T.L."/>
            <person name="Banfield J.F."/>
        </authorList>
    </citation>
    <scope>NUCLEOTIDE SEQUENCE</scope>
    <source>
        <strain evidence="4">SCN18_13_7_16_R3_B_64_19</strain>
    </source>
</reference>
<dbReference type="Pfam" id="PF00563">
    <property type="entry name" value="EAL"/>
    <property type="match status" value="1"/>
</dbReference>
<dbReference type="InterPro" id="IPR035919">
    <property type="entry name" value="EAL_sf"/>
</dbReference>
<dbReference type="PROSITE" id="PS50887">
    <property type="entry name" value="GGDEF"/>
    <property type="match status" value="1"/>
</dbReference>
<comment type="caution">
    <text evidence="4">The sequence shown here is derived from an EMBL/GenBank/DDBJ whole genome shotgun (WGS) entry which is preliminary data.</text>
</comment>
<keyword evidence="1" id="KW-0472">Membrane</keyword>
<dbReference type="SUPFAM" id="SSF141868">
    <property type="entry name" value="EAL domain-like"/>
    <property type="match status" value="1"/>
</dbReference>
<evidence type="ECO:0000259" key="2">
    <source>
        <dbReference type="PROSITE" id="PS50883"/>
    </source>
</evidence>
<dbReference type="SMART" id="SM00267">
    <property type="entry name" value="GGDEF"/>
    <property type="match status" value="1"/>
</dbReference>
<dbReference type="InterPro" id="IPR001633">
    <property type="entry name" value="EAL_dom"/>
</dbReference>
<keyword evidence="1" id="KW-1133">Transmembrane helix</keyword>
<dbReference type="RefSeq" id="WP_276731846.1">
    <property type="nucleotide sequence ID" value="NZ_JAFKMR010000027.1"/>
</dbReference>
<feature type="domain" description="GGDEF" evidence="3">
    <location>
        <begin position="230"/>
        <end position="364"/>
    </location>
</feature>
<gene>
    <name evidence="4" type="ORF">J0I24_13290</name>
</gene>
<dbReference type="NCBIfam" id="TIGR00254">
    <property type="entry name" value="GGDEF"/>
    <property type="match status" value="1"/>
</dbReference>
<dbReference type="PANTHER" id="PTHR33121">
    <property type="entry name" value="CYCLIC DI-GMP PHOSPHODIESTERASE PDEF"/>
    <property type="match status" value="1"/>
</dbReference>
<dbReference type="SMART" id="SM00052">
    <property type="entry name" value="EAL"/>
    <property type="match status" value="1"/>
</dbReference>
<dbReference type="FunFam" id="3.30.70.270:FF:000001">
    <property type="entry name" value="Diguanylate cyclase domain protein"/>
    <property type="match status" value="1"/>
</dbReference>
<evidence type="ECO:0000259" key="3">
    <source>
        <dbReference type="PROSITE" id="PS50887"/>
    </source>
</evidence>
<dbReference type="EMBL" id="JAFKMR010000027">
    <property type="protein sequence ID" value="MBN8745259.1"/>
    <property type="molecule type" value="Genomic_DNA"/>
</dbReference>